<evidence type="ECO:0000256" key="5">
    <source>
        <dbReference type="SAM" id="MobiDB-lite"/>
    </source>
</evidence>
<feature type="region of interest" description="Disordered" evidence="5">
    <location>
        <begin position="271"/>
        <end position="297"/>
    </location>
</feature>
<gene>
    <name evidence="7" type="ORF">AGOR_G00247270</name>
</gene>
<dbReference type="SUPFAM" id="SSF57850">
    <property type="entry name" value="RING/U-box"/>
    <property type="match status" value="1"/>
</dbReference>
<dbReference type="Proteomes" id="UP000829720">
    <property type="component" value="Unassembled WGS sequence"/>
</dbReference>
<dbReference type="Gene3D" id="3.30.40.10">
    <property type="entry name" value="Zinc/RING finger domain, C3HC4 (zinc finger)"/>
    <property type="match status" value="1"/>
</dbReference>
<dbReference type="EMBL" id="JAERUA010000025">
    <property type="protein sequence ID" value="KAI1882106.1"/>
    <property type="molecule type" value="Genomic_DNA"/>
</dbReference>
<feature type="region of interest" description="Disordered" evidence="5">
    <location>
        <begin position="1"/>
        <end position="30"/>
    </location>
</feature>
<evidence type="ECO:0000313" key="7">
    <source>
        <dbReference type="EMBL" id="KAI1882106.1"/>
    </source>
</evidence>
<feature type="compositionally biased region" description="Polar residues" evidence="5">
    <location>
        <begin position="194"/>
        <end position="209"/>
    </location>
</feature>
<keyword evidence="1" id="KW-0479">Metal-binding</keyword>
<keyword evidence="3" id="KW-0862">Zinc</keyword>
<dbReference type="CDD" id="cd16472">
    <property type="entry name" value="RING-H2_RNF38-like"/>
    <property type="match status" value="1"/>
</dbReference>
<evidence type="ECO:0000256" key="1">
    <source>
        <dbReference type="ARBA" id="ARBA00022723"/>
    </source>
</evidence>
<organism evidence="7 8">
    <name type="scientific">Albula goreensis</name>
    <dbReference type="NCBI Taxonomy" id="1534307"/>
    <lineage>
        <taxon>Eukaryota</taxon>
        <taxon>Metazoa</taxon>
        <taxon>Chordata</taxon>
        <taxon>Craniata</taxon>
        <taxon>Vertebrata</taxon>
        <taxon>Euteleostomi</taxon>
        <taxon>Actinopterygii</taxon>
        <taxon>Neopterygii</taxon>
        <taxon>Teleostei</taxon>
        <taxon>Albuliformes</taxon>
        <taxon>Albulidae</taxon>
        <taxon>Albula</taxon>
    </lineage>
</organism>
<feature type="compositionally biased region" description="Basic residues" evidence="5">
    <location>
        <begin position="340"/>
        <end position="357"/>
    </location>
</feature>
<dbReference type="InterPro" id="IPR001841">
    <property type="entry name" value="Znf_RING"/>
</dbReference>
<dbReference type="PANTHER" id="PTHR46171:SF3">
    <property type="entry name" value="GH10160P"/>
    <property type="match status" value="1"/>
</dbReference>
<feature type="region of interest" description="Disordered" evidence="5">
    <location>
        <begin position="50"/>
        <end position="245"/>
    </location>
</feature>
<dbReference type="AlphaFoldDB" id="A0A8T3CBA4"/>
<dbReference type="SMART" id="SM00184">
    <property type="entry name" value="RING"/>
    <property type="match status" value="1"/>
</dbReference>
<sequence>MMASDRNVNGDKKNSTFWLTGEPGASDTLSQTRLLRKRDLLFDQSKDDSIFTSPNIIVPETPSPELFRSRRRKVTKQRENGTEDQWLDVPGSLAVRRGAEGEGTHSSPSLQKPKRRKLCLLDAGSRDETEAGTSSRWSGLASAPPTGEALRSELKGSGRGGRDGGESAASHRNKPKAAVPSKKRSKRPKEGLHSVQSAKGPSPLVSSNAEDALSGPSGWDDNLSRAEGREQRGSPESIIISDNEGDDDVVFQAVVRSAQMEEDEAFARSLQATFDREEREEEQRRQQARLSSRESHANNHLPCDVYGGWSLLSSLSSMMDPFLHSFSEPPPLFDDGPGRHGGRSRAPRSRGSSRRRANRGAFALLDDSQGNNYEALLAFEESQGAAVSKNCLSQREIQRLPTKSFNPAYSAGKTECQICFCNYTEGEELRMLPCLHDYHVQCIDRWLKENATCPICRVDVSERGCLTEPT</sequence>
<keyword evidence="2 4" id="KW-0863">Zinc-finger</keyword>
<keyword evidence="8" id="KW-1185">Reference proteome</keyword>
<evidence type="ECO:0000259" key="6">
    <source>
        <dbReference type="PROSITE" id="PS50089"/>
    </source>
</evidence>
<evidence type="ECO:0000256" key="3">
    <source>
        <dbReference type="ARBA" id="ARBA00022833"/>
    </source>
</evidence>
<feature type="compositionally biased region" description="Basic residues" evidence="5">
    <location>
        <begin position="171"/>
        <end position="187"/>
    </location>
</feature>
<evidence type="ECO:0000256" key="4">
    <source>
        <dbReference type="PROSITE-ProRule" id="PRU00175"/>
    </source>
</evidence>
<feature type="compositionally biased region" description="Basic and acidic residues" evidence="5">
    <location>
        <begin position="274"/>
        <end position="297"/>
    </location>
</feature>
<dbReference type="Pfam" id="PF13639">
    <property type="entry name" value="zf-RING_2"/>
    <property type="match status" value="1"/>
</dbReference>
<reference evidence="7" key="1">
    <citation type="submission" date="2021-01" db="EMBL/GenBank/DDBJ databases">
        <authorList>
            <person name="Zahm M."/>
            <person name="Roques C."/>
            <person name="Cabau C."/>
            <person name="Klopp C."/>
            <person name="Donnadieu C."/>
            <person name="Jouanno E."/>
            <person name="Lampietro C."/>
            <person name="Louis A."/>
            <person name="Herpin A."/>
            <person name="Echchiki A."/>
            <person name="Berthelot C."/>
            <person name="Parey E."/>
            <person name="Roest-Crollius H."/>
            <person name="Braasch I."/>
            <person name="Postlethwait J."/>
            <person name="Bobe J."/>
            <person name="Montfort J."/>
            <person name="Bouchez O."/>
            <person name="Begum T."/>
            <person name="Mejri S."/>
            <person name="Adams A."/>
            <person name="Chen W.-J."/>
            <person name="Guiguen Y."/>
        </authorList>
    </citation>
    <scope>NUCLEOTIDE SEQUENCE</scope>
    <source>
        <tissue evidence="7">Blood</tissue>
    </source>
</reference>
<comment type="caution">
    <text evidence="7">The sequence shown here is derived from an EMBL/GenBank/DDBJ whole genome shotgun (WGS) entry which is preliminary data.</text>
</comment>
<name>A0A8T3CBA4_9TELE</name>
<proteinExistence type="predicted"/>
<evidence type="ECO:0000256" key="2">
    <source>
        <dbReference type="ARBA" id="ARBA00022771"/>
    </source>
</evidence>
<dbReference type="PROSITE" id="PS50089">
    <property type="entry name" value="ZF_RING_2"/>
    <property type="match status" value="1"/>
</dbReference>
<dbReference type="FunFam" id="3.30.40.10:FF:000922">
    <property type="entry name" value="RING finger protein 38"/>
    <property type="match status" value="1"/>
</dbReference>
<feature type="compositionally biased region" description="Basic and acidic residues" evidence="5">
    <location>
        <begin position="222"/>
        <end position="233"/>
    </location>
</feature>
<feature type="compositionally biased region" description="Basic and acidic residues" evidence="5">
    <location>
        <begin position="150"/>
        <end position="165"/>
    </location>
</feature>
<dbReference type="GO" id="GO:0016567">
    <property type="term" value="P:protein ubiquitination"/>
    <property type="evidence" value="ECO:0007669"/>
    <property type="project" value="TreeGrafter"/>
</dbReference>
<evidence type="ECO:0000313" key="8">
    <source>
        <dbReference type="Proteomes" id="UP000829720"/>
    </source>
</evidence>
<dbReference type="GO" id="GO:0008270">
    <property type="term" value="F:zinc ion binding"/>
    <property type="evidence" value="ECO:0007669"/>
    <property type="project" value="UniProtKB-KW"/>
</dbReference>
<feature type="domain" description="RING-type" evidence="6">
    <location>
        <begin position="416"/>
        <end position="457"/>
    </location>
</feature>
<dbReference type="PANTHER" id="PTHR46171">
    <property type="entry name" value="GH10160P"/>
    <property type="match status" value="1"/>
</dbReference>
<feature type="region of interest" description="Disordered" evidence="5">
    <location>
        <begin position="330"/>
        <end position="357"/>
    </location>
</feature>
<dbReference type="OrthoDB" id="8062037at2759"/>
<accession>A0A8T3CBA4</accession>
<protein>
    <recommendedName>
        <fullName evidence="6">RING-type domain-containing protein</fullName>
    </recommendedName>
</protein>
<dbReference type="GO" id="GO:0061630">
    <property type="term" value="F:ubiquitin protein ligase activity"/>
    <property type="evidence" value="ECO:0007669"/>
    <property type="project" value="TreeGrafter"/>
</dbReference>
<dbReference type="InterPro" id="IPR013083">
    <property type="entry name" value="Znf_RING/FYVE/PHD"/>
</dbReference>